<dbReference type="GO" id="GO:0042802">
    <property type="term" value="F:identical protein binding"/>
    <property type="evidence" value="ECO:0007669"/>
    <property type="project" value="InterPro"/>
</dbReference>
<dbReference type="PROSITE" id="PS50943">
    <property type="entry name" value="HTH_CROC1"/>
    <property type="match status" value="1"/>
</dbReference>
<dbReference type="SUPFAM" id="SSF48452">
    <property type="entry name" value="TPR-like"/>
    <property type="match status" value="2"/>
</dbReference>
<comment type="caution">
    <text evidence="2">The sequence shown here is derived from an EMBL/GenBank/DDBJ whole genome shotgun (WGS) entry which is preliminary data.</text>
</comment>
<reference evidence="2" key="1">
    <citation type="journal article" date="2014" name="Int. J. Syst. Evol. Microbiol.">
        <title>Complete genome sequence of Corynebacterium casei LMG S-19264T (=DSM 44701T), isolated from a smear-ripened cheese.</title>
        <authorList>
            <consortium name="US DOE Joint Genome Institute (JGI-PGF)"/>
            <person name="Walter F."/>
            <person name="Albersmeier A."/>
            <person name="Kalinowski J."/>
            <person name="Ruckert C."/>
        </authorList>
    </citation>
    <scope>NUCLEOTIDE SEQUENCE</scope>
    <source>
        <strain evidence="2">CGMCC 4.7110</strain>
    </source>
</reference>
<feature type="domain" description="HTH cro/C1-type" evidence="1">
    <location>
        <begin position="11"/>
        <end position="64"/>
    </location>
</feature>
<evidence type="ECO:0000259" key="1">
    <source>
        <dbReference type="PROSITE" id="PS50943"/>
    </source>
</evidence>
<dbReference type="SMART" id="SM00530">
    <property type="entry name" value="HTH_XRE"/>
    <property type="match status" value="1"/>
</dbReference>
<organism evidence="2 3">
    <name type="scientific">Streptomyces fuscichromogenes</name>
    <dbReference type="NCBI Taxonomy" id="1324013"/>
    <lineage>
        <taxon>Bacteria</taxon>
        <taxon>Bacillati</taxon>
        <taxon>Actinomycetota</taxon>
        <taxon>Actinomycetes</taxon>
        <taxon>Kitasatosporales</taxon>
        <taxon>Streptomycetaceae</taxon>
        <taxon>Streptomyces</taxon>
    </lineage>
</organism>
<reference evidence="2" key="2">
    <citation type="submission" date="2020-09" db="EMBL/GenBank/DDBJ databases">
        <authorList>
            <person name="Sun Q."/>
            <person name="Zhou Y."/>
        </authorList>
    </citation>
    <scope>NUCLEOTIDE SEQUENCE</scope>
    <source>
        <strain evidence="2">CGMCC 4.7110</strain>
    </source>
</reference>
<proteinExistence type="predicted"/>
<dbReference type="Pfam" id="PF07721">
    <property type="entry name" value="TPR_4"/>
    <property type="match status" value="1"/>
</dbReference>
<dbReference type="EMBL" id="BMML01000012">
    <property type="protein sequence ID" value="GGN21702.1"/>
    <property type="molecule type" value="Genomic_DNA"/>
</dbReference>
<dbReference type="SUPFAM" id="SSF47413">
    <property type="entry name" value="lambda repressor-like DNA-binding domains"/>
    <property type="match status" value="1"/>
</dbReference>
<gene>
    <name evidence="2" type="ORF">GCM10011578_053030</name>
</gene>
<dbReference type="PANTHER" id="PTHR47691:SF3">
    <property type="entry name" value="HTH-TYPE TRANSCRIPTIONAL REGULATOR RV0890C-RELATED"/>
    <property type="match status" value="1"/>
</dbReference>
<dbReference type="InterPro" id="IPR011990">
    <property type="entry name" value="TPR-like_helical_dom_sf"/>
</dbReference>
<sequence>MSDMVELGSRIRKQRRLKKMSQSDLAGDDLSHSYISLLESGKRTPSEDVLRRIAVRLECEPAYLLECLAPDPSGSLEMELSYAEMSLADGAPQVALDAFVAVRERSGEEGPAEVRSAAGFGVARSLEALGRLEEALVEYERLRDGDTDGPGSVSDLAVVIALCRCYRELGDLAHAVELAESKLADLQRLGIAASVTAVELTSTLVGLYTERGDLHRAGYLASRAIEQAERLTDDRARGAAYWNASLVAHRAGRATDALAFVRRALALYAEGEDQRAMARLRNAYAVVLLDAETPDAVAAREQLTLAERELSRHGSTVDQAYCQTALARADLALDDSAGAADRARSALALLGTGHRLQTARTLLVLARAELRQGRPEQAREACERAALTLEASEATRQAGFAWAELAEIQQDAGDVPGSLEAYRESLRCLGYRSGGIPATATEPRGGTAAAG</sequence>
<accession>A0A917XGG2</accession>
<dbReference type="Gene3D" id="1.25.40.10">
    <property type="entry name" value="Tetratricopeptide repeat domain"/>
    <property type="match status" value="2"/>
</dbReference>
<dbReference type="Gene3D" id="1.10.260.40">
    <property type="entry name" value="lambda repressor-like DNA-binding domains"/>
    <property type="match status" value="1"/>
</dbReference>
<evidence type="ECO:0000313" key="3">
    <source>
        <dbReference type="Proteomes" id="UP000653411"/>
    </source>
</evidence>
<evidence type="ECO:0000313" key="2">
    <source>
        <dbReference type="EMBL" id="GGN21702.1"/>
    </source>
</evidence>
<dbReference type="GO" id="GO:0003677">
    <property type="term" value="F:DNA binding"/>
    <property type="evidence" value="ECO:0007669"/>
    <property type="project" value="InterPro"/>
</dbReference>
<dbReference type="InterPro" id="IPR010982">
    <property type="entry name" value="Lambda_DNA-bd_dom_sf"/>
</dbReference>
<dbReference type="PANTHER" id="PTHR47691">
    <property type="entry name" value="REGULATOR-RELATED"/>
    <property type="match status" value="1"/>
</dbReference>
<dbReference type="InterPro" id="IPR001387">
    <property type="entry name" value="Cro/C1-type_HTH"/>
</dbReference>
<dbReference type="Pfam" id="PF01381">
    <property type="entry name" value="HTH_3"/>
    <property type="match status" value="1"/>
</dbReference>
<dbReference type="AlphaFoldDB" id="A0A917XGG2"/>
<keyword evidence="3" id="KW-1185">Reference proteome</keyword>
<dbReference type="Proteomes" id="UP000653411">
    <property type="component" value="Unassembled WGS sequence"/>
</dbReference>
<dbReference type="InterPro" id="IPR011717">
    <property type="entry name" value="TPR-4"/>
</dbReference>
<name>A0A917XGG2_9ACTN</name>
<dbReference type="CDD" id="cd00093">
    <property type="entry name" value="HTH_XRE"/>
    <property type="match status" value="1"/>
</dbReference>
<protein>
    <recommendedName>
        <fullName evidence="1">HTH cro/C1-type domain-containing protein</fullName>
    </recommendedName>
</protein>